<accession>A0ABN3PWE6</accession>
<reference evidence="3 4" key="1">
    <citation type="journal article" date="2019" name="Int. J. Syst. Evol. Microbiol.">
        <title>The Global Catalogue of Microorganisms (GCM) 10K type strain sequencing project: providing services to taxonomists for standard genome sequencing and annotation.</title>
        <authorList>
            <consortium name="The Broad Institute Genomics Platform"/>
            <consortium name="The Broad Institute Genome Sequencing Center for Infectious Disease"/>
            <person name="Wu L."/>
            <person name="Ma J."/>
        </authorList>
    </citation>
    <scope>NUCLEOTIDE SEQUENCE [LARGE SCALE GENOMIC DNA]</scope>
    <source>
        <strain evidence="3 4">JCM 6833</strain>
    </source>
</reference>
<dbReference type="Proteomes" id="UP001501509">
    <property type="component" value="Unassembled WGS sequence"/>
</dbReference>
<keyword evidence="4" id="KW-1185">Reference proteome</keyword>
<evidence type="ECO:0000313" key="4">
    <source>
        <dbReference type="Proteomes" id="UP001501509"/>
    </source>
</evidence>
<feature type="transmembrane region" description="Helical" evidence="2">
    <location>
        <begin position="123"/>
        <end position="142"/>
    </location>
</feature>
<feature type="compositionally biased region" description="Low complexity" evidence="1">
    <location>
        <begin position="15"/>
        <end position="30"/>
    </location>
</feature>
<feature type="compositionally biased region" description="Pro residues" evidence="1">
    <location>
        <begin position="31"/>
        <end position="46"/>
    </location>
</feature>
<feature type="transmembrane region" description="Helical" evidence="2">
    <location>
        <begin position="154"/>
        <end position="174"/>
    </location>
</feature>
<sequence>MDKDEDAQLSLAKDAVPAAPAAAEPVGPANPAAPPEPAAPAAPAAPAPADSVNPADPVLGPRAEAFVGGAAYGALGLLGALFAVVGSFLQDWTIGSVPVAAILLVVLNFGFVRLAGWAMGGRMGAVVPTLTWAVVVFLMSQQRPEGDLVIPGSLAGYVFLIGGLMAAVIAISMVPSRRQPGDWLLGGAGRTHG</sequence>
<feature type="transmembrane region" description="Helical" evidence="2">
    <location>
        <begin position="65"/>
        <end position="86"/>
    </location>
</feature>
<keyword evidence="2" id="KW-0472">Membrane</keyword>
<gene>
    <name evidence="3" type="ORF">GCM10010411_42240</name>
</gene>
<dbReference type="Pfam" id="PF19608">
    <property type="entry name" value="DUF6113"/>
    <property type="match status" value="1"/>
</dbReference>
<organism evidence="3 4">
    <name type="scientific">Actinomadura fulvescens</name>
    <dbReference type="NCBI Taxonomy" id="46160"/>
    <lineage>
        <taxon>Bacteria</taxon>
        <taxon>Bacillati</taxon>
        <taxon>Actinomycetota</taxon>
        <taxon>Actinomycetes</taxon>
        <taxon>Streptosporangiales</taxon>
        <taxon>Thermomonosporaceae</taxon>
        <taxon>Actinomadura</taxon>
    </lineage>
</organism>
<feature type="transmembrane region" description="Helical" evidence="2">
    <location>
        <begin position="92"/>
        <end position="111"/>
    </location>
</feature>
<dbReference type="InterPro" id="IPR046095">
    <property type="entry name" value="DUF6113"/>
</dbReference>
<evidence type="ECO:0000256" key="2">
    <source>
        <dbReference type="SAM" id="Phobius"/>
    </source>
</evidence>
<evidence type="ECO:0000256" key="1">
    <source>
        <dbReference type="SAM" id="MobiDB-lite"/>
    </source>
</evidence>
<evidence type="ECO:0000313" key="3">
    <source>
        <dbReference type="EMBL" id="GAA2603664.1"/>
    </source>
</evidence>
<proteinExistence type="predicted"/>
<name>A0ABN3PWE6_9ACTN</name>
<dbReference type="EMBL" id="BAAATD010000005">
    <property type="protein sequence ID" value="GAA2603664.1"/>
    <property type="molecule type" value="Genomic_DNA"/>
</dbReference>
<keyword evidence="2" id="KW-1133">Transmembrane helix</keyword>
<keyword evidence="2" id="KW-0812">Transmembrane</keyword>
<protein>
    <recommendedName>
        <fullName evidence="5">Integral membrane protein</fullName>
    </recommendedName>
</protein>
<dbReference type="RefSeq" id="WP_344543321.1">
    <property type="nucleotide sequence ID" value="NZ_BAAATD010000005.1"/>
</dbReference>
<feature type="region of interest" description="Disordered" evidence="1">
    <location>
        <begin position="1"/>
        <end position="53"/>
    </location>
</feature>
<evidence type="ECO:0008006" key="5">
    <source>
        <dbReference type="Google" id="ProtNLM"/>
    </source>
</evidence>
<comment type="caution">
    <text evidence="3">The sequence shown here is derived from an EMBL/GenBank/DDBJ whole genome shotgun (WGS) entry which is preliminary data.</text>
</comment>